<dbReference type="InParanoid" id="G9MES6"/>
<feature type="compositionally biased region" description="Pro residues" evidence="7">
    <location>
        <begin position="390"/>
        <end position="413"/>
    </location>
</feature>
<dbReference type="OMA" id="IGDGQPQ"/>
<reference evidence="9 10" key="1">
    <citation type="journal article" date="2011" name="Genome Biol.">
        <title>Comparative genome sequence analysis underscores mycoparasitism as the ancestral life style of Trichoderma.</title>
        <authorList>
            <person name="Kubicek C.P."/>
            <person name="Herrera-Estrella A."/>
            <person name="Seidl-Seiboth V."/>
            <person name="Martinez D.A."/>
            <person name="Druzhinina I.S."/>
            <person name="Thon M."/>
            <person name="Zeilinger S."/>
            <person name="Casas-Flores S."/>
            <person name="Horwitz B.A."/>
            <person name="Mukherjee P.K."/>
            <person name="Mukherjee M."/>
            <person name="Kredics L."/>
            <person name="Alcaraz L.D."/>
            <person name="Aerts A."/>
            <person name="Antal Z."/>
            <person name="Atanasova L."/>
            <person name="Cervantes-Badillo M.G."/>
            <person name="Challacombe J."/>
            <person name="Chertkov O."/>
            <person name="McCluskey K."/>
            <person name="Coulpier F."/>
            <person name="Deshpande N."/>
            <person name="von Doehren H."/>
            <person name="Ebbole D.J."/>
            <person name="Esquivel-Naranjo E.U."/>
            <person name="Fekete E."/>
            <person name="Flipphi M."/>
            <person name="Glaser F."/>
            <person name="Gomez-Rodriguez E.Y."/>
            <person name="Gruber S."/>
            <person name="Han C."/>
            <person name="Henrissat B."/>
            <person name="Hermosa R."/>
            <person name="Hernandez-Onate M."/>
            <person name="Karaffa L."/>
            <person name="Kosti I."/>
            <person name="Le Crom S."/>
            <person name="Lindquist E."/>
            <person name="Lucas S."/>
            <person name="Luebeck M."/>
            <person name="Luebeck P.S."/>
            <person name="Margeot A."/>
            <person name="Metz B."/>
            <person name="Misra M."/>
            <person name="Nevalainen H."/>
            <person name="Omann M."/>
            <person name="Packer N."/>
            <person name="Perrone G."/>
            <person name="Uresti-Rivera E.E."/>
            <person name="Salamov A."/>
            <person name="Schmoll M."/>
            <person name="Seiboth B."/>
            <person name="Shapiro H."/>
            <person name="Sukno S."/>
            <person name="Tamayo-Ramos J.A."/>
            <person name="Tisch D."/>
            <person name="Wiest A."/>
            <person name="Wilkinson H.H."/>
            <person name="Zhang M."/>
            <person name="Coutinho P.M."/>
            <person name="Kenerley C.M."/>
            <person name="Monte E."/>
            <person name="Baker S.E."/>
            <person name="Grigoriev I.V."/>
        </authorList>
    </citation>
    <scope>NUCLEOTIDE SEQUENCE [LARGE SCALE GENOMIC DNA]</scope>
    <source>
        <strain evidence="10">Gv29-8 / FGSC 10586</strain>
    </source>
</reference>
<comment type="subcellular location">
    <subcellularLocation>
        <location evidence="1">Secreted</location>
        <location evidence="1">Cell wall</location>
    </subcellularLocation>
</comment>
<dbReference type="PANTHER" id="PTHR47254:SF1">
    <property type="entry name" value="CELL WALL MANNOPROTEIN CIS3-RELATED"/>
    <property type="match status" value="1"/>
</dbReference>
<feature type="region of interest" description="Disordered" evidence="7">
    <location>
        <begin position="293"/>
        <end position="451"/>
    </location>
</feature>
<evidence type="ECO:0000259" key="8">
    <source>
        <dbReference type="Pfam" id="PF22799"/>
    </source>
</evidence>
<dbReference type="RefSeq" id="XP_013961112.1">
    <property type="nucleotide sequence ID" value="XM_014105637.1"/>
</dbReference>
<dbReference type="VEuPathDB" id="FungiDB:TRIVIDRAFT_228928"/>
<dbReference type="Pfam" id="PF22799">
    <property type="entry name" value="PIR1-like_C"/>
    <property type="match status" value="1"/>
</dbReference>
<name>G9MES6_HYPVG</name>
<accession>G9MES6</accession>
<dbReference type="EMBL" id="ABDF02000001">
    <property type="protein sequence ID" value="EHK26894.1"/>
    <property type="molecule type" value="Genomic_DNA"/>
</dbReference>
<keyword evidence="5" id="KW-0677">Repeat</keyword>
<dbReference type="PANTHER" id="PTHR47254">
    <property type="entry name" value="CELL WALL MANNOPROTEIN CIS3-RELATED"/>
    <property type="match status" value="1"/>
</dbReference>
<dbReference type="AlphaFoldDB" id="G9MES6"/>
<evidence type="ECO:0000256" key="5">
    <source>
        <dbReference type="ARBA" id="ARBA00022737"/>
    </source>
</evidence>
<dbReference type="Pfam" id="PF00399">
    <property type="entry name" value="PIR"/>
    <property type="match status" value="3"/>
</dbReference>
<evidence type="ECO:0000256" key="7">
    <source>
        <dbReference type="SAM" id="MobiDB-lite"/>
    </source>
</evidence>
<dbReference type="eggNOG" id="ENOG502RKR1">
    <property type="taxonomic scope" value="Eukaryota"/>
</dbReference>
<dbReference type="InterPro" id="IPR000420">
    <property type="entry name" value="Yeast_PIR_rpt"/>
</dbReference>
<dbReference type="InterPro" id="IPR054508">
    <property type="entry name" value="PIR1-like_C"/>
</dbReference>
<dbReference type="STRING" id="413071.G9MES6"/>
<evidence type="ECO:0000313" key="10">
    <source>
        <dbReference type="Proteomes" id="UP000007115"/>
    </source>
</evidence>
<evidence type="ECO:0000256" key="3">
    <source>
        <dbReference type="ARBA" id="ARBA00022525"/>
    </source>
</evidence>
<dbReference type="OrthoDB" id="5415592at2759"/>
<evidence type="ECO:0000256" key="6">
    <source>
        <dbReference type="ARBA" id="ARBA00038219"/>
    </source>
</evidence>
<evidence type="ECO:0000256" key="2">
    <source>
        <dbReference type="ARBA" id="ARBA00022512"/>
    </source>
</evidence>
<dbReference type="InterPro" id="IPR051153">
    <property type="entry name" value="Yeast_CWMannoprotein_PIR"/>
</dbReference>
<evidence type="ECO:0000313" key="9">
    <source>
        <dbReference type="EMBL" id="EHK26894.1"/>
    </source>
</evidence>
<feature type="compositionally biased region" description="Low complexity" evidence="7">
    <location>
        <begin position="423"/>
        <end position="432"/>
    </location>
</feature>
<dbReference type="GO" id="GO:0009277">
    <property type="term" value="C:fungal-type cell wall"/>
    <property type="evidence" value="ECO:0007669"/>
    <property type="project" value="TreeGrafter"/>
</dbReference>
<proteinExistence type="inferred from homology"/>
<keyword evidence="3" id="KW-0964">Secreted</keyword>
<sequence length="470" mass="48232">MSFIGHLTSHLSSPSLEKLPRPASKWTNTHFGFSHLCTLCDIASWLAYTLLYSSSKRNDRRLITGQNVTSNDVTMKWTLAAVALLGSAYADAIIAPRDGSCDSSYNGKFQVTIAKVNKRDIQKRDCDNADALLLTLDGGILKDAKGRTGYIASNYQFQFDSPPQAGAIVSSGFAACQDGSLALGGKTTWFQCQSGNFFNLYDRNWAPQCQAVEILIMPCSGGGSSGGSGGSSGSGGNNDGSGGSGGSGGEVTVGTKVVQTTVVTVISDGQPQVHTTTIAIPICQINDGQIQGHTTPCGGGGGPPVTQIHDGQPQAPPVTQIHDGQPQAPPVTQIHDGQPQAPPVTQIHDGQPQAPPVTQIGDGQPQAPPVTHAQPQPPPVTQIGDGQPQAPTPPPAHTPPSQPESPPAKPESPPVTQIGDGQPQAPVATGTAPTPPPPATTTRAPISGGSRVVPGISVALAVALVGMVAL</sequence>
<keyword evidence="4" id="KW-0732">Signal</keyword>
<feature type="compositionally biased region" description="Gly residues" evidence="7">
    <location>
        <begin position="223"/>
        <end position="251"/>
    </location>
</feature>
<evidence type="ECO:0000256" key="1">
    <source>
        <dbReference type="ARBA" id="ARBA00004191"/>
    </source>
</evidence>
<dbReference type="GeneID" id="25792214"/>
<gene>
    <name evidence="9" type="ORF">TRIVIDRAFT_228928</name>
</gene>
<dbReference type="GO" id="GO:0031505">
    <property type="term" value="P:fungal-type cell wall organization"/>
    <property type="evidence" value="ECO:0007669"/>
    <property type="project" value="UniProtKB-ARBA"/>
</dbReference>
<comment type="caution">
    <text evidence="9">The sequence shown here is derived from an EMBL/GenBank/DDBJ whole genome shotgun (WGS) entry which is preliminary data.</text>
</comment>
<organism evidence="9 10">
    <name type="scientific">Hypocrea virens (strain Gv29-8 / FGSC 10586)</name>
    <name type="common">Gliocladium virens</name>
    <name type="synonym">Trichoderma virens</name>
    <dbReference type="NCBI Taxonomy" id="413071"/>
    <lineage>
        <taxon>Eukaryota</taxon>
        <taxon>Fungi</taxon>
        <taxon>Dikarya</taxon>
        <taxon>Ascomycota</taxon>
        <taxon>Pezizomycotina</taxon>
        <taxon>Sordariomycetes</taxon>
        <taxon>Hypocreomycetidae</taxon>
        <taxon>Hypocreales</taxon>
        <taxon>Hypocreaceae</taxon>
        <taxon>Trichoderma</taxon>
    </lineage>
</organism>
<evidence type="ECO:0000256" key="4">
    <source>
        <dbReference type="ARBA" id="ARBA00022729"/>
    </source>
</evidence>
<protein>
    <recommendedName>
        <fullName evidence="8">Cell wall mannoprotein PIR1-like C-terminal domain-containing protein</fullName>
    </recommendedName>
</protein>
<dbReference type="HOGENOM" id="CLU_049782_0_0_1"/>
<dbReference type="GO" id="GO:0005199">
    <property type="term" value="F:structural constituent of cell wall"/>
    <property type="evidence" value="ECO:0007669"/>
    <property type="project" value="InterPro"/>
</dbReference>
<keyword evidence="2" id="KW-0134">Cell wall</keyword>
<keyword evidence="10" id="KW-1185">Reference proteome</keyword>
<dbReference type="Proteomes" id="UP000007115">
    <property type="component" value="Unassembled WGS sequence"/>
</dbReference>
<comment type="similarity">
    <text evidence="6">Belongs to the PIR protein family.</text>
</comment>
<feature type="region of interest" description="Disordered" evidence="7">
    <location>
        <begin position="223"/>
        <end position="252"/>
    </location>
</feature>
<feature type="domain" description="Cell wall mannoprotein PIR1-like C-terminal" evidence="8">
    <location>
        <begin position="139"/>
        <end position="212"/>
    </location>
</feature>